<dbReference type="InterPro" id="IPR011009">
    <property type="entry name" value="Kinase-like_dom_sf"/>
</dbReference>
<accession>A0ABD3I7X2</accession>
<comment type="caution">
    <text evidence="7">The sequence shown here is derived from an EMBL/GenBank/DDBJ whole genome shotgun (WGS) entry which is preliminary data.</text>
</comment>
<dbReference type="PANTHER" id="PTHR24349">
    <property type="entry name" value="SERINE/THREONINE-PROTEIN KINASE"/>
    <property type="match status" value="1"/>
</dbReference>
<evidence type="ECO:0000259" key="6">
    <source>
        <dbReference type="Pfam" id="PF00069"/>
    </source>
</evidence>
<evidence type="ECO:0000256" key="3">
    <source>
        <dbReference type="ARBA" id="ARBA00022741"/>
    </source>
</evidence>
<dbReference type="AlphaFoldDB" id="A0ABD3I7X2"/>
<feature type="domain" description="Protein kinase" evidence="6">
    <location>
        <begin position="41"/>
        <end position="109"/>
    </location>
</feature>
<dbReference type="InterPro" id="IPR011992">
    <property type="entry name" value="EF-hand-dom_pair"/>
</dbReference>
<dbReference type="SUPFAM" id="SSF47473">
    <property type="entry name" value="EF-hand"/>
    <property type="match status" value="1"/>
</dbReference>
<evidence type="ECO:0000313" key="8">
    <source>
        <dbReference type="Proteomes" id="UP001633002"/>
    </source>
</evidence>
<dbReference type="EMBL" id="JBJQOH010000001">
    <property type="protein sequence ID" value="KAL3699752.1"/>
    <property type="molecule type" value="Genomic_DNA"/>
</dbReference>
<dbReference type="Pfam" id="PF00069">
    <property type="entry name" value="Pkinase"/>
    <property type="match status" value="1"/>
</dbReference>
<organism evidence="7 8">
    <name type="scientific">Riccia sorocarpa</name>
    <dbReference type="NCBI Taxonomy" id="122646"/>
    <lineage>
        <taxon>Eukaryota</taxon>
        <taxon>Viridiplantae</taxon>
        <taxon>Streptophyta</taxon>
        <taxon>Embryophyta</taxon>
        <taxon>Marchantiophyta</taxon>
        <taxon>Marchantiopsida</taxon>
        <taxon>Marchantiidae</taxon>
        <taxon>Marchantiales</taxon>
        <taxon>Ricciaceae</taxon>
        <taxon>Riccia</taxon>
    </lineage>
</organism>
<keyword evidence="5" id="KW-0067">ATP-binding</keyword>
<name>A0ABD3I7X2_9MARC</name>
<evidence type="ECO:0000256" key="4">
    <source>
        <dbReference type="ARBA" id="ARBA00022777"/>
    </source>
</evidence>
<dbReference type="InterPro" id="IPR050205">
    <property type="entry name" value="CDPK_Ser/Thr_kinases"/>
</dbReference>
<dbReference type="GO" id="GO:0004674">
    <property type="term" value="F:protein serine/threonine kinase activity"/>
    <property type="evidence" value="ECO:0007669"/>
    <property type="project" value="UniProtKB-KW"/>
</dbReference>
<evidence type="ECO:0000256" key="1">
    <source>
        <dbReference type="ARBA" id="ARBA00022527"/>
    </source>
</evidence>
<keyword evidence="1" id="KW-0723">Serine/threonine-protein kinase</keyword>
<reference evidence="7 8" key="1">
    <citation type="submission" date="2024-09" db="EMBL/GenBank/DDBJ databases">
        <title>Chromosome-scale assembly of Riccia sorocarpa.</title>
        <authorList>
            <person name="Paukszto L."/>
        </authorList>
    </citation>
    <scope>NUCLEOTIDE SEQUENCE [LARGE SCALE GENOMIC DNA]</scope>
    <source>
        <strain evidence="7">LP-2024</strain>
        <tissue evidence="7">Aerial parts of the thallus</tissue>
    </source>
</reference>
<dbReference type="Gene3D" id="1.10.510.10">
    <property type="entry name" value="Transferase(Phosphotransferase) domain 1"/>
    <property type="match status" value="1"/>
</dbReference>
<protein>
    <recommendedName>
        <fullName evidence="6">Protein kinase domain-containing protein</fullName>
    </recommendedName>
</protein>
<dbReference type="SUPFAM" id="SSF56112">
    <property type="entry name" value="Protein kinase-like (PK-like)"/>
    <property type="match status" value="1"/>
</dbReference>
<evidence type="ECO:0000313" key="7">
    <source>
        <dbReference type="EMBL" id="KAL3699752.1"/>
    </source>
</evidence>
<gene>
    <name evidence="7" type="ORF">R1sor_017774</name>
</gene>
<keyword evidence="8" id="KW-1185">Reference proteome</keyword>
<dbReference type="InterPro" id="IPR000719">
    <property type="entry name" value="Prot_kinase_dom"/>
</dbReference>
<sequence length="156" mass="17670">MLLLKLRISVSLFSSVQMRYSLMLWGALTMLLRRFYGSITDLSAGVILYILLSGVPPFWAETEQGVFEQVLREDIDFMSDSWPSISESAKDLLRKMLHPNAAKRLKAHQDGRIDYNEFVTMMREGNGGIGRHTMRNSLKAMSLGDVSRRAVNGGRK</sequence>
<keyword evidence="2" id="KW-0808">Transferase</keyword>
<evidence type="ECO:0000256" key="2">
    <source>
        <dbReference type="ARBA" id="ARBA00022679"/>
    </source>
</evidence>
<keyword evidence="3" id="KW-0547">Nucleotide-binding</keyword>
<keyword evidence="4" id="KW-0418">Kinase</keyword>
<proteinExistence type="predicted"/>
<dbReference type="GO" id="GO:0005524">
    <property type="term" value="F:ATP binding"/>
    <property type="evidence" value="ECO:0007669"/>
    <property type="project" value="UniProtKB-KW"/>
</dbReference>
<evidence type="ECO:0000256" key="5">
    <source>
        <dbReference type="ARBA" id="ARBA00022840"/>
    </source>
</evidence>
<dbReference type="Proteomes" id="UP001633002">
    <property type="component" value="Unassembled WGS sequence"/>
</dbReference>